<dbReference type="EMBL" id="CM023485">
    <property type="protein sequence ID" value="KAH6930490.1"/>
    <property type="molecule type" value="Genomic_DNA"/>
</dbReference>
<sequence length="861" mass="94583">MDPQQSRSPDSAESTRHVRTIRSRSCSSHTSSRSLSVDDVISATASVSEAHDQDVPALVAEVSDKGPHPPRGGRKTSLQRLSRDRAANDSKTPTDMSHASTTSWDAARNARSHRRPTTRASSWYTGDQISGAAADGAGPLTANQSCSAGIGLPAGMGRRICARQGISDGRSATGMLEQRGVTSRSSILPAATALPDGAMRGAVTAPPESHFLPATISTTEARPVLPMLCVGACLLSVVMALIVVVVLLSPGRPGPLPNLCTTIECLVYGEQLTSSIDAAALPCYNFTHFVCGGWRREHKLSVREELNDRVMERMTRLVRAIAVPATDQNSVQRAAAVYRSCDNVLQGERDELAVVRRALLEAGITWPNRNVDRDVVHALLYSSLRLGWHVILRVTPRWSDQAVTSFLVDPGEAFHFIVRRPRALNADFEHYFQSLRDIFLVSGNDVVTFTDVVRFEGFFRDELTVAYYERTEYEDFPERTFLGLGDSRWIDVLKQLNVPVTRHFQVLTSGRRFVYTFFDLWDNHGETGTYGYVSWCTVQVAALYANRDLVLNYYGGSVRRAQVYHGAFCVTAAYAFSRYALFGSYSAEMVRGSMRKTAEALTRAIGDTFLRRLARWRHFRSDIEVVSNWSSLSRAFRSFETVEDLKLAPAGLDMTDSFVQNWRKSTLVTRSADDPVLLAATNSLELFAVYILGPQRDFQLLPAALSFPLFDTALTAPVVYAGFGASVAWALGLLFLAAYSLDTRTEATVTQLKNCVVGKPRDAALDVDAVTAVTLAADAVLDALEQGAEAFTDLPIPRLEGFTTTQLFFVALCFVHCEGGDSRGSRADICDLSLRHVRRFAFAFDCAADSPMNPAQRCSVP</sequence>
<evidence type="ECO:0000313" key="1">
    <source>
        <dbReference type="EMBL" id="KAH6930490.1"/>
    </source>
</evidence>
<dbReference type="Proteomes" id="UP000821845">
    <property type="component" value="Chromosome 5"/>
</dbReference>
<protein>
    <submittedName>
        <fullName evidence="1">Uncharacterized protein</fullName>
    </submittedName>
</protein>
<keyword evidence="2" id="KW-1185">Reference proteome</keyword>
<comment type="caution">
    <text evidence="1">The sequence shown here is derived from an EMBL/GenBank/DDBJ whole genome shotgun (WGS) entry which is preliminary data.</text>
</comment>
<evidence type="ECO:0000313" key="2">
    <source>
        <dbReference type="Proteomes" id="UP000821845"/>
    </source>
</evidence>
<name>A0ACB7S6Z0_HYAAI</name>
<organism evidence="1 2">
    <name type="scientific">Hyalomma asiaticum</name>
    <name type="common">Tick</name>
    <dbReference type="NCBI Taxonomy" id="266040"/>
    <lineage>
        <taxon>Eukaryota</taxon>
        <taxon>Metazoa</taxon>
        <taxon>Ecdysozoa</taxon>
        <taxon>Arthropoda</taxon>
        <taxon>Chelicerata</taxon>
        <taxon>Arachnida</taxon>
        <taxon>Acari</taxon>
        <taxon>Parasitiformes</taxon>
        <taxon>Ixodida</taxon>
        <taxon>Ixodoidea</taxon>
        <taxon>Ixodidae</taxon>
        <taxon>Hyalomminae</taxon>
        <taxon>Hyalomma</taxon>
    </lineage>
</organism>
<gene>
    <name evidence="1" type="ORF">HPB50_014084</name>
</gene>
<proteinExistence type="predicted"/>
<reference evidence="1" key="1">
    <citation type="submission" date="2020-05" db="EMBL/GenBank/DDBJ databases">
        <title>Large-scale comparative analyses of tick genomes elucidate their genetic diversity and vector capacities.</title>
        <authorList>
            <person name="Jia N."/>
            <person name="Wang J."/>
            <person name="Shi W."/>
            <person name="Du L."/>
            <person name="Sun Y."/>
            <person name="Zhan W."/>
            <person name="Jiang J."/>
            <person name="Wang Q."/>
            <person name="Zhang B."/>
            <person name="Ji P."/>
            <person name="Sakyi L.B."/>
            <person name="Cui X."/>
            <person name="Yuan T."/>
            <person name="Jiang B."/>
            <person name="Yang W."/>
            <person name="Lam T.T.-Y."/>
            <person name="Chang Q."/>
            <person name="Ding S."/>
            <person name="Wang X."/>
            <person name="Zhu J."/>
            <person name="Ruan X."/>
            <person name="Zhao L."/>
            <person name="Wei J."/>
            <person name="Que T."/>
            <person name="Du C."/>
            <person name="Cheng J."/>
            <person name="Dai P."/>
            <person name="Han X."/>
            <person name="Huang E."/>
            <person name="Gao Y."/>
            <person name="Liu J."/>
            <person name="Shao H."/>
            <person name="Ye R."/>
            <person name="Li L."/>
            <person name="Wei W."/>
            <person name="Wang X."/>
            <person name="Wang C."/>
            <person name="Yang T."/>
            <person name="Huo Q."/>
            <person name="Li W."/>
            <person name="Guo W."/>
            <person name="Chen H."/>
            <person name="Zhou L."/>
            <person name="Ni X."/>
            <person name="Tian J."/>
            <person name="Zhou Y."/>
            <person name="Sheng Y."/>
            <person name="Liu T."/>
            <person name="Pan Y."/>
            <person name="Xia L."/>
            <person name="Li J."/>
            <person name="Zhao F."/>
            <person name="Cao W."/>
        </authorList>
    </citation>
    <scope>NUCLEOTIDE SEQUENCE</scope>
    <source>
        <strain evidence="1">Hyas-2018</strain>
    </source>
</reference>
<accession>A0ACB7S6Z0</accession>